<feature type="domain" description="Core-binding (CB)" evidence="7">
    <location>
        <begin position="1"/>
        <end position="86"/>
    </location>
</feature>
<evidence type="ECO:0000313" key="9">
    <source>
        <dbReference type="Proteomes" id="UP000231658"/>
    </source>
</evidence>
<dbReference type="CDD" id="cd00397">
    <property type="entry name" value="DNA_BRE_C"/>
    <property type="match status" value="1"/>
</dbReference>
<protein>
    <submittedName>
        <fullName evidence="8">Putative Phage integrase family protein</fullName>
    </submittedName>
</protein>
<gene>
    <name evidence="8" type="ORF">MTBPR1_30096</name>
</gene>
<keyword evidence="2" id="KW-0229">DNA integration</keyword>
<evidence type="ECO:0000256" key="4">
    <source>
        <dbReference type="ARBA" id="ARBA00023172"/>
    </source>
</evidence>
<evidence type="ECO:0000259" key="6">
    <source>
        <dbReference type="PROSITE" id="PS51898"/>
    </source>
</evidence>
<evidence type="ECO:0000313" key="8">
    <source>
        <dbReference type="EMBL" id="SCA56726.1"/>
    </source>
</evidence>
<keyword evidence="9" id="KW-1185">Reference proteome</keyword>
<dbReference type="InterPro" id="IPR011010">
    <property type="entry name" value="DNA_brk_join_enz"/>
</dbReference>
<dbReference type="InterPro" id="IPR013762">
    <property type="entry name" value="Integrase-like_cat_sf"/>
</dbReference>
<dbReference type="Pfam" id="PF02899">
    <property type="entry name" value="Phage_int_SAM_1"/>
    <property type="match status" value="1"/>
</dbReference>
<dbReference type="Gene3D" id="1.10.150.130">
    <property type="match status" value="1"/>
</dbReference>
<dbReference type="PANTHER" id="PTHR30349:SF41">
    <property type="entry name" value="INTEGRASE_RECOMBINASE PROTEIN MJ0367-RELATED"/>
    <property type="match status" value="1"/>
</dbReference>
<keyword evidence="4" id="KW-0233">DNA recombination</keyword>
<dbReference type="InterPro" id="IPR002104">
    <property type="entry name" value="Integrase_catalytic"/>
</dbReference>
<evidence type="ECO:0000256" key="2">
    <source>
        <dbReference type="ARBA" id="ARBA00022908"/>
    </source>
</evidence>
<name>A0A1C3RHG9_9PROT</name>
<dbReference type="InterPro" id="IPR044068">
    <property type="entry name" value="CB"/>
</dbReference>
<organism evidence="8 9">
    <name type="scientific">Candidatus Terasakiella magnetica</name>
    <dbReference type="NCBI Taxonomy" id="1867952"/>
    <lineage>
        <taxon>Bacteria</taxon>
        <taxon>Pseudomonadati</taxon>
        <taxon>Pseudomonadota</taxon>
        <taxon>Alphaproteobacteria</taxon>
        <taxon>Rhodospirillales</taxon>
        <taxon>Terasakiellaceae</taxon>
        <taxon>Terasakiella</taxon>
    </lineage>
</organism>
<dbReference type="GO" id="GO:0015074">
    <property type="term" value="P:DNA integration"/>
    <property type="evidence" value="ECO:0007669"/>
    <property type="project" value="UniProtKB-KW"/>
</dbReference>
<sequence>MLREIFDTFLRQSKHERGLSTRTLEGYDDSLHLFLKFLNKKDCTLAELNTELVRNFLFHGREERNWAARTYRIHHSNLNVFCKWLVVNSYSKDNPLERIQKPKLSRPIVKALELKEVHKILYAALLKSSRNPFLRLRNHALIMLPLHTGLRLSEVINLHIADLNLSEKLLHVRNGKGAKDRMVVMTDELISIIHMYLLEHEKNYQMGNLIVFPSKSGKKLTPREFRRITDHIGKLASVKFASHDLRRTYATSLSRNNVSPFIMQQQLGHSDIRVTMRYVCHNQTEAGDMISGVTLY</sequence>
<dbReference type="PROSITE" id="PS51898">
    <property type="entry name" value="TYR_RECOMBINASE"/>
    <property type="match status" value="1"/>
</dbReference>
<dbReference type="EMBL" id="FLYE01000023">
    <property type="protein sequence ID" value="SCA56726.1"/>
    <property type="molecule type" value="Genomic_DNA"/>
</dbReference>
<dbReference type="InterPro" id="IPR010998">
    <property type="entry name" value="Integrase_recombinase_N"/>
</dbReference>
<dbReference type="Gene3D" id="1.10.443.10">
    <property type="entry name" value="Intergrase catalytic core"/>
    <property type="match status" value="1"/>
</dbReference>
<dbReference type="GO" id="GO:0006310">
    <property type="term" value="P:DNA recombination"/>
    <property type="evidence" value="ECO:0007669"/>
    <property type="project" value="UniProtKB-KW"/>
</dbReference>
<dbReference type="PROSITE" id="PS51900">
    <property type="entry name" value="CB"/>
    <property type="match status" value="1"/>
</dbReference>
<dbReference type="OrthoDB" id="9801717at2"/>
<evidence type="ECO:0000256" key="3">
    <source>
        <dbReference type="ARBA" id="ARBA00023125"/>
    </source>
</evidence>
<dbReference type="Proteomes" id="UP000231658">
    <property type="component" value="Unassembled WGS sequence"/>
</dbReference>
<dbReference type="SUPFAM" id="SSF56349">
    <property type="entry name" value="DNA breaking-rejoining enzymes"/>
    <property type="match status" value="1"/>
</dbReference>
<dbReference type="RefSeq" id="WP_069188804.1">
    <property type="nucleotide sequence ID" value="NZ_FLYE01000023.1"/>
</dbReference>
<feature type="domain" description="Tyr recombinase" evidence="6">
    <location>
        <begin position="107"/>
        <end position="295"/>
    </location>
</feature>
<comment type="similarity">
    <text evidence="1">Belongs to the 'phage' integrase family.</text>
</comment>
<dbReference type="AlphaFoldDB" id="A0A1C3RHG9"/>
<accession>A0A1C3RHG9</accession>
<evidence type="ECO:0000256" key="1">
    <source>
        <dbReference type="ARBA" id="ARBA00008857"/>
    </source>
</evidence>
<dbReference type="GO" id="GO:0003677">
    <property type="term" value="F:DNA binding"/>
    <property type="evidence" value="ECO:0007669"/>
    <property type="project" value="UniProtKB-UniRule"/>
</dbReference>
<proteinExistence type="inferred from homology"/>
<dbReference type="STRING" id="1867952.MTBPR1_30096"/>
<reference evidence="8 9" key="1">
    <citation type="submission" date="2016-07" db="EMBL/GenBank/DDBJ databases">
        <authorList>
            <person name="Lefevre C.T."/>
        </authorList>
    </citation>
    <scope>NUCLEOTIDE SEQUENCE [LARGE SCALE GENOMIC DNA]</scope>
    <source>
        <strain evidence="8">PR1</strain>
    </source>
</reference>
<dbReference type="InterPro" id="IPR004107">
    <property type="entry name" value="Integrase_SAM-like_N"/>
</dbReference>
<dbReference type="Pfam" id="PF00589">
    <property type="entry name" value="Phage_integrase"/>
    <property type="match status" value="1"/>
</dbReference>
<evidence type="ECO:0000259" key="7">
    <source>
        <dbReference type="PROSITE" id="PS51900"/>
    </source>
</evidence>
<keyword evidence="3 5" id="KW-0238">DNA-binding</keyword>
<evidence type="ECO:0000256" key="5">
    <source>
        <dbReference type="PROSITE-ProRule" id="PRU01248"/>
    </source>
</evidence>
<dbReference type="PANTHER" id="PTHR30349">
    <property type="entry name" value="PHAGE INTEGRASE-RELATED"/>
    <property type="match status" value="1"/>
</dbReference>
<dbReference type="InterPro" id="IPR050090">
    <property type="entry name" value="Tyrosine_recombinase_XerCD"/>
</dbReference>